<name>A0AC58N3W7_CASCN</name>
<keyword evidence="1" id="KW-1185">Reference proteome</keyword>
<protein>
    <submittedName>
        <fullName evidence="2">DNA repair and recombination protein RAD54-like isoform X2</fullName>
    </submittedName>
</protein>
<accession>A0AC58N3W7</accession>
<reference evidence="2" key="1">
    <citation type="submission" date="2025-08" db="UniProtKB">
        <authorList>
            <consortium name="RefSeq"/>
        </authorList>
    </citation>
    <scope>IDENTIFICATION</scope>
</reference>
<dbReference type="RefSeq" id="XP_073936342.1">
    <property type="nucleotide sequence ID" value="XM_074080241.1"/>
</dbReference>
<proteinExistence type="predicted"/>
<evidence type="ECO:0000313" key="1">
    <source>
        <dbReference type="Proteomes" id="UP001732720"/>
    </source>
</evidence>
<sequence>MRRSLAPSQLARRKPEGSNDEDWQPGAVTPKKWKSTSETQIQECFLSPFRKPLTQLTNRPPCLDSSQHEAFIRSILSKPFKVPIPNYQGPLGSRALGLKRAGVRRALHDPLEEGALVLYEPPPLSAHDQLKLDKEKLPVHVVVDPILSKVLRPHQREGVKFLWECVTSRRIPGSHGCIMADEMGLGKTLQCITLMWTLLRQSPECKPEIDKAVVVSPSSLVKNWYNEVGKWLGGRIQPLAIDGGSKDEIDQKLEGFMNQRGARVPSPILIISYETFRLHVGVLQKGNVGLVICDEGHRLKNSENQTYQALDSLNTSRRVLISGTPIQNDLLEYFSLVHFVNSGILGTAHEFKKHFELPILKSRDAAASESDRQLGEERLRELISIVNRCLIRRTSDILSKYLPVKIEQVVCCRLTPLQIELYKRFLRQAKLAEELHEGKMSVSSLSSITSLKKLCNHPSLIYEKCVAEEDGFEGALDIFPPGYSSKAVEPQLSVTRSCSSDKVVLVSNYTQTLDLFEKLCRARRYLYVRLDGTMSIKKRAKVVERFNSPSSPDFVFMLSSKAGGCGLNLIGANRLVMFDPDWNPANDEQAMARVWRDGQKKTCYIYRLLSAGTIEEKIFQRQSHKKALSSCVVDEEQDVERHFSLGELKELFTLDETSLSDTHDRWVECPLSLSYLHNIEMGLVVTTALSSDPRLHCRRCVNSRQVWPPPDGSDCTSDLAQWNHSTDKRGLQDEVLQAAWDAASTAITFVFHQRSHEEQRGLR</sequence>
<gene>
    <name evidence="2" type="primary">Rad54l</name>
</gene>
<organism evidence="1 2">
    <name type="scientific">Castor canadensis</name>
    <name type="common">American beaver</name>
    <dbReference type="NCBI Taxonomy" id="51338"/>
    <lineage>
        <taxon>Eukaryota</taxon>
        <taxon>Metazoa</taxon>
        <taxon>Chordata</taxon>
        <taxon>Craniata</taxon>
        <taxon>Vertebrata</taxon>
        <taxon>Euteleostomi</taxon>
        <taxon>Mammalia</taxon>
        <taxon>Eutheria</taxon>
        <taxon>Euarchontoglires</taxon>
        <taxon>Glires</taxon>
        <taxon>Rodentia</taxon>
        <taxon>Castorimorpha</taxon>
        <taxon>Castoridae</taxon>
        <taxon>Castor</taxon>
    </lineage>
</organism>
<evidence type="ECO:0000313" key="2">
    <source>
        <dbReference type="RefSeq" id="XP_073936342.1"/>
    </source>
</evidence>
<dbReference type="Proteomes" id="UP001732720">
    <property type="component" value="Chromosome 7"/>
</dbReference>